<dbReference type="KEGG" id="ntp:CRH09_25735"/>
<dbReference type="InterPro" id="IPR027417">
    <property type="entry name" value="P-loop_NTPase"/>
</dbReference>
<reference evidence="3 4" key="1">
    <citation type="submission" date="2017-10" db="EMBL/GenBank/DDBJ databases">
        <title>Comparative genomics between pathogenic Norcardia.</title>
        <authorList>
            <person name="Zeng L."/>
        </authorList>
    </citation>
    <scope>NUCLEOTIDE SEQUENCE [LARGE SCALE GENOMIC DNA]</scope>
    <source>
        <strain evidence="3 4">NC_YFY_NT001</strain>
    </source>
</reference>
<dbReference type="Proteomes" id="UP000221961">
    <property type="component" value="Chromosome"/>
</dbReference>
<dbReference type="InterPro" id="IPR019734">
    <property type="entry name" value="TPR_rpt"/>
</dbReference>
<feature type="region of interest" description="Disordered" evidence="2">
    <location>
        <begin position="1"/>
        <end position="80"/>
    </location>
</feature>
<keyword evidence="1" id="KW-0802">TPR repeat</keyword>
<dbReference type="InterPro" id="IPR011990">
    <property type="entry name" value="TPR-like_helical_dom_sf"/>
</dbReference>
<dbReference type="SUPFAM" id="SSF48452">
    <property type="entry name" value="TPR-like"/>
    <property type="match status" value="2"/>
</dbReference>
<dbReference type="Gene3D" id="1.25.40.10">
    <property type="entry name" value="Tetratricopeptide repeat domain"/>
    <property type="match status" value="2"/>
</dbReference>
<dbReference type="SMART" id="SM00028">
    <property type="entry name" value="TPR"/>
    <property type="match status" value="7"/>
</dbReference>
<name>A0A291RP28_9NOCA</name>
<dbReference type="SUPFAM" id="SSF52540">
    <property type="entry name" value="P-loop containing nucleoside triphosphate hydrolases"/>
    <property type="match status" value="1"/>
</dbReference>
<dbReference type="GO" id="GO:0043531">
    <property type="term" value="F:ADP binding"/>
    <property type="evidence" value="ECO:0007669"/>
    <property type="project" value="InterPro"/>
</dbReference>
<feature type="compositionally biased region" description="Basic and acidic residues" evidence="2">
    <location>
        <begin position="125"/>
        <end position="151"/>
    </location>
</feature>
<dbReference type="PROSITE" id="PS50005">
    <property type="entry name" value="TPR"/>
    <property type="match status" value="2"/>
</dbReference>
<dbReference type="Gene3D" id="3.40.50.300">
    <property type="entry name" value="P-loop containing nucleotide triphosphate hydrolases"/>
    <property type="match status" value="1"/>
</dbReference>
<sequence length="883" mass="95745">MPSTPTTPPRHRARWSCPSSDLRDEPFATSAFRGQTGGTVACGRQSHTAASRGRRRGANAGHPGSRSRPQPLGSAHQRLAGRAQCALPVRIVRTGAGDIGSTGRSGIGSGPVRPVESIGLATFMEGRERRTGASHGDNRSSTRYRHADRTRCRGTPASRGGRAGPGGVHPYRRRHARRRQNRPSNAGSASAVGPFPDGRFFVELNTHTPGQAPADPADVLATLLTDLGIAPGHIPDSLDARRDLWRDRLSDKRVLLVLDDARDHRQIEPLIPTGPRCLTLITSRRRFIALDSALPLALDTLSPDSAADLFHRLAQRDPSGDNTAAVTEIVRLCGYLPLAIVLLAGRLRHHPTWTLTDVAAEFATAQDLLGELDTGDRAVRAAFTASYDNLPPARQQLFRRLGVHPGPDLDAYAVAALNDIAPTTARRELDALYTDHLVDETTPGRYRLHDLLREYARSLAATGPSGERADALDRLHSYYCHTAAVAGRYLGRLTRPVAPAIVRPSPAPDRPARDLRDVAEALAWMRMERANFLAFIDHAASHQQHSRAMELIESLASLLAWDGPWSRAAELHRQAIALAQRIDDRLAEANARVDLGTVCQRTGNHQDAAEALQQAFTIYRRLGNRLGQANALNGLGSLHYRTATYRDATDLLQQALTIHRDLGDRVGQATSLAVLGMVHWRSGDFPRAIDLLHQAQALSRDLNNHHELYVLLNLGMALVDSGDPPAAIDVAQHVLTVARDLGNRLTEGLALGILGLAHQRSGDLAAAIEPTQQAMTLLHDAGDPAIEAEALNRFGVLLAETRQYEKALAQFTTGLQLARRIHSPLEEARALEGLGRSRASLGDTATAITELRNAITIYQHIGAAETESAAAYLTTLQQNPDNG</sequence>
<dbReference type="Gene3D" id="1.10.10.10">
    <property type="entry name" value="Winged helix-like DNA-binding domain superfamily/Winged helix DNA-binding domain"/>
    <property type="match status" value="1"/>
</dbReference>
<dbReference type="EMBL" id="CP023778">
    <property type="protein sequence ID" value="ATL69070.1"/>
    <property type="molecule type" value="Genomic_DNA"/>
</dbReference>
<feature type="repeat" description="TPR" evidence="1">
    <location>
        <begin position="788"/>
        <end position="821"/>
    </location>
</feature>
<evidence type="ECO:0000313" key="4">
    <source>
        <dbReference type="Proteomes" id="UP000221961"/>
    </source>
</evidence>
<dbReference type="Pfam" id="PF13432">
    <property type="entry name" value="TPR_16"/>
    <property type="match status" value="1"/>
</dbReference>
<dbReference type="PANTHER" id="PTHR47691:SF3">
    <property type="entry name" value="HTH-TYPE TRANSCRIPTIONAL REGULATOR RV0890C-RELATED"/>
    <property type="match status" value="1"/>
</dbReference>
<protein>
    <submittedName>
        <fullName evidence="3">Uncharacterized protein</fullName>
    </submittedName>
</protein>
<evidence type="ECO:0000256" key="1">
    <source>
        <dbReference type="PROSITE-ProRule" id="PRU00339"/>
    </source>
</evidence>
<evidence type="ECO:0000256" key="2">
    <source>
        <dbReference type="SAM" id="MobiDB-lite"/>
    </source>
</evidence>
<gene>
    <name evidence="3" type="ORF">CRH09_25735</name>
</gene>
<proteinExistence type="predicted"/>
<dbReference type="PANTHER" id="PTHR47691">
    <property type="entry name" value="REGULATOR-RELATED"/>
    <property type="match status" value="1"/>
</dbReference>
<evidence type="ECO:0000313" key="3">
    <source>
        <dbReference type="EMBL" id="ATL69070.1"/>
    </source>
</evidence>
<dbReference type="InterPro" id="IPR036388">
    <property type="entry name" value="WH-like_DNA-bd_sf"/>
</dbReference>
<accession>A0A291RP28</accession>
<dbReference type="AlphaFoldDB" id="A0A291RP28"/>
<dbReference type="Pfam" id="PF13424">
    <property type="entry name" value="TPR_12"/>
    <property type="match status" value="2"/>
</dbReference>
<feature type="repeat" description="TPR" evidence="1">
    <location>
        <begin position="629"/>
        <end position="662"/>
    </location>
</feature>
<feature type="compositionally biased region" description="Basic residues" evidence="2">
    <location>
        <begin position="170"/>
        <end position="181"/>
    </location>
</feature>
<feature type="region of interest" description="Disordered" evidence="2">
    <location>
        <begin position="123"/>
        <end position="194"/>
    </location>
</feature>
<organism evidence="3 4">
    <name type="scientific">Nocardia terpenica</name>
    <dbReference type="NCBI Taxonomy" id="455432"/>
    <lineage>
        <taxon>Bacteria</taxon>
        <taxon>Bacillati</taxon>
        <taxon>Actinomycetota</taxon>
        <taxon>Actinomycetes</taxon>
        <taxon>Mycobacteriales</taxon>
        <taxon>Nocardiaceae</taxon>
        <taxon>Nocardia</taxon>
    </lineage>
</organism>